<dbReference type="Gene3D" id="3.40.50.1000">
    <property type="entry name" value="HAD superfamily/HAD-like"/>
    <property type="match status" value="1"/>
</dbReference>
<name>A0ABU7S3W4_9ACTN</name>
<dbReference type="RefSeq" id="WP_331218387.1">
    <property type="nucleotide sequence ID" value="NZ_JAZGQK010000038.1"/>
</dbReference>
<dbReference type="PANTHER" id="PTHR43434">
    <property type="entry name" value="PHOSPHOGLYCOLATE PHOSPHATASE"/>
    <property type="match status" value="1"/>
</dbReference>
<dbReference type="SUPFAM" id="SSF56784">
    <property type="entry name" value="HAD-like"/>
    <property type="match status" value="1"/>
</dbReference>
<evidence type="ECO:0000313" key="1">
    <source>
        <dbReference type="EMBL" id="MEE6263488.1"/>
    </source>
</evidence>
<proteinExistence type="predicted"/>
<sequence length="256" mass="27846">MLRPPRALLLDFGGVLVDGPPRPPGVRRPAPPELVRRLHRLVGSAVPADRIEQDLVDGTRRYAAWRHAASAEPRPVELGHEQVWNDFVTVDWPESARQAVRREATPLSYAWSWQDDWAVRPGIPEALRAATDAGLPLAVVSNALCGAAHRDFLAAAGLGGLFVSQLYSDEVGLRKPNPELAWRAAREVGVPVEECWFVGDMVNRDVLCARRAGAGAAVLMRSPRSDVEPPLSDRAPDAVIDDGYGLLGLLGRTLGR</sequence>
<dbReference type="PANTHER" id="PTHR43434:SF1">
    <property type="entry name" value="PHOSPHOGLYCOLATE PHOSPHATASE"/>
    <property type="match status" value="1"/>
</dbReference>
<dbReference type="Proteomes" id="UP001332243">
    <property type="component" value="Unassembled WGS sequence"/>
</dbReference>
<dbReference type="InterPro" id="IPR050155">
    <property type="entry name" value="HAD-like_hydrolase_sf"/>
</dbReference>
<reference evidence="1 2" key="1">
    <citation type="submission" date="2024-01" db="EMBL/GenBank/DDBJ databases">
        <title>Genome insights into Plantactinospora sonchi sp. nov.</title>
        <authorList>
            <person name="Wang L."/>
        </authorList>
    </citation>
    <scope>NUCLEOTIDE SEQUENCE [LARGE SCALE GENOMIC DNA]</scope>
    <source>
        <strain evidence="1 2">NEAU-QY2</strain>
    </source>
</reference>
<dbReference type="InterPro" id="IPR023214">
    <property type="entry name" value="HAD_sf"/>
</dbReference>
<dbReference type="InterPro" id="IPR036412">
    <property type="entry name" value="HAD-like_sf"/>
</dbReference>
<keyword evidence="1" id="KW-0378">Hydrolase</keyword>
<keyword evidence="2" id="KW-1185">Reference proteome</keyword>
<organism evidence="1 2">
    <name type="scientific">Plantactinospora sonchi</name>
    <dbReference type="NCBI Taxonomy" id="1544735"/>
    <lineage>
        <taxon>Bacteria</taxon>
        <taxon>Bacillati</taxon>
        <taxon>Actinomycetota</taxon>
        <taxon>Actinomycetes</taxon>
        <taxon>Micromonosporales</taxon>
        <taxon>Micromonosporaceae</taxon>
        <taxon>Plantactinospora</taxon>
    </lineage>
</organism>
<dbReference type="InterPro" id="IPR006439">
    <property type="entry name" value="HAD-SF_hydro_IA"/>
</dbReference>
<dbReference type="Pfam" id="PF00702">
    <property type="entry name" value="Hydrolase"/>
    <property type="match status" value="1"/>
</dbReference>
<dbReference type="GO" id="GO:0016787">
    <property type="term" value="F:hydrolase activity"/>
    <property type="evidence" value="ECO:0007669"/>
    <property type="project" value="UniProtKB-KW"/>
</dbReference>
<dbReference type="SFLD" id="SFLDG01129">
    <property type="entry name" value="C1.5:_HAD__Beta-PGM__Phosphata"/>
    <property type="match status" value="1"/>
</dbReference>
<dbReference type="EMBL" id="JAZGQK010000038">
    <property type="protein sequence ID" value="MEE6263488.1"/>
    <property type="molecule type" value="Genomic_DNA"/>
</dbReference>
<protein>
    <submittedName>
        <fullName evidence="1">HAD family hydrolase</fullName>
    </submittedName>
</protein>
<evidence type="ECO:0000313" key="2">
    <source>
        <dbReference type="Proteomes" id="UP001332243"/>
    </source>
</evidence>
<accession>A0ABU7S3W4</accession>
<dbReference type="NCBIfam" id="TIGR01549">
    <property type="entry name" value="HAD-SF-IA-v1"/>
    <property type="match status" value="1"/>
</dbReference>
<comment type="caution">
    <text evidence="1">The sequence shown here is derived from an EMBL/GenBank/DDBJ whole genome shotgun (WGS) entry which is preliminary data.</text>
</comment>
<dbReference type="SFLD" id="SFLDS00003">
    <property type="entry name" value="Haloacid_Dehalogenase"/>
    <property type="match status" value="1"/>
</dbReference>
<gene>
    <name evidence="1" type="ORF">V1633_33925</name>
</gene>